<comment type="caution">
    <text evidence="1">The sequence shown here is derived from an EMBL/GenBank/DDBJ whole genome shotgun (WGS) entry which is preliminary data.</text>
</comment>
<dbReference type="AlphaFoldDB" id="A0A812SVV6"/>
<proteinExistence type="predicted"/>
<sequence length="169" mass="18888">SISEKSPESASGTAPVRPVVPRLSLRRVFNQKERAGDYTLKMDYQCDTPEISESELECTDDVEDLPGIEISTIHLDEAIEAMLVRRRRHVASQAERRRASNSWWHRLFGGCFLEEDQGTPRGLTMSMVETLPVSMMTQGLASGRHLPKLEPCVHASDAAAGKQRPEVRT</sequence>
<dbReference type="OrthoDB" id="1302410at2759"/>
<keyword evidence="2" id="KW-1185">Reference proteome</keyword>
<evidence type="ECO:0000313" key="1">
    <source>
        <dbReference type="EMBL" id="CAE7499148.1"/>
    </source>
</evidence>
<dbReference type="EMBL" id="CAJNIZ010027280">
    <property type="protein sequence ID" value="CAE7499148.1"/>
    <property type="molecule type" value="Genomic_DNA"/>
</dbReference>
<reference evidence="1" key="1">
    <citation type="submission" date="2021-02" db="EMBL/GenBank/DDBJ databases">
        <authorList>
            <person name="Dougan E. K."/>
            <person name="Rhodes N."/>
            <person name="Thang M."/>
            <person name="Chan C."/>
        </authorList>
    </citation>
    <scope>NUCLEOTIDE SEQUENCE</scope>
</reference>
<gene>
    <name evidence="1" type="ORF">SPIL2461_LOCUS12904</name>
</gene>
<accession>A0A812SVV6</accession>
<organism evidence="1 2">
    <name type="scientific">Symbiodinium pilosum</name>
    <name type="common">Dinoflagellate</name>
    <dbReference type="NCBI Taxonomy" id="2952"/>
    <lineage>
        <taxon>Eukaryota</taxon>
        <taxon>Sar</taxon>
        <taxon>Alveolata</taxon>
        <taxon>Dinophyceae</taxon>
        <taxon>Suessiales</taxon>
        <taxon>Symbiodiniaceae</taxon>
        <taxon>Symbiodinium</taxon>
    </lineage>
</organism>
<dbReference type="Proteomes" id="UP000649617">
    <property type="component" value="Unassembled WGS sequence"/>
</dbReference>
<name>A0A812SVV6_SYMPI</name>
<feature type="non-terminal residue" evidence="1">
    <location>
        <position position="1"/>
    </location>
</feature>
<evidence type="ECO:0000313" key="2">
    <source>
        <dbReference type="Proteomes" id="UP000649617"/>
    </source>
</evidence>
<protein>
    <submittedName>
        <fullName evidence="1">Uncharacterized protein</fullName>
    </submittedName>
</protein>